<evidence type="ECO:0000313" key="11">
    <source>
        <dbReference type="Proteomes" id="UP000830236"/>
    </source>
</evidence>
<dbReference type="InterPro" id="IPR051050">
    <property type="entry name" value="Lipid_II_flippase_MurJ/MviN"/>
</dbReference>
<evidence type="ECO:0000256" key="5">
    <source>
        <dbReference type="ARBA" id="ARBA00022984"/>
    </source>
</evidence>
<dbReference type="GO" id="GO:0005886">
    <property type="term" value="C:plasma membrane"/>
    <property type="evidence" value="ECO:0007669"/>
    <property type="project" value="UniProtKB-SubCell"/>
</dbReference>
<organism evidence="10 11">
    <name type="scientific">Actinomyces graevenitzii</name>
    <dbReference type="NCBI Taxonomy" id="55565"/>
    <lineage>
        <taxon>Bacteria</taxon>
        <taxon>Bacillati</taxon>
        <taxon>Actinomycetota</taxon>
        <taxon>Actinomycetes</taxon>
        <taxon>Actinomycetales</taxon>
        <taxon>Actinomycetaceae</taxon>
        <taxon>Actinomyces</taxon>
    </lineage>
</organism>
<feature type="transmembrane region" description="Helical" evidence="9">
    <location>
        <begin position="199"/>
        <end position="219"/>
    </location>
</feature>
<feature type="transmembrane region" description="Helical" evidence="9">
    <location>
        <begin position="317"/>
        <end position="339"/>
    </location>
</feature>
<evidence type="ECO:0000256" key="3">
    <source>
        <dbReference type="ARBA" id="ARBA00022692"/>
    </source>
</evidence>
<evidence type="ECO:0000256" key="2">
    <source>
        <dbReference type="ARBA" id="ARBA00022475"/>
    </source>
</evidence>
<dbReference type="GO" id="GO:0015648">
    <property type="term" value="F:lipid-linked peptidoglycan transporter activity"/>
    <property type="evidence" value="ECO:0007669"/>
    <property type="project" value="TreeGrafter"/>
</dbReference>
<evidence type="ECO:0000256" key="7">
    <source>
        <dbReference type="ARBA" id="ARBA00023136"/>
    </source>
</evidence>
<evidence type="ECO:0000256" key="4">
    <source>
        <dbReference type="ARBA" id="ARBA00022960"/>
    </source>
</evidence>
<feature type="transmembrane region" description="Helical" evidence="9">
    <location>
        <begin position="486"/>
        <end position="506"/>
    </location>
</feature>
<reference evidence="10" key="1">
    <citation type="submission" date="2022-05" db="EMBL/GenBank/DDBJ databases">
        <title>Using nanopore sequencing to obtain complete genomes from saliva samples.</title>
        <authorList>
            <person name="Baker J.L."/>
        </authorList>
    </citation>
    <scope>NUCLEOTIDE SEQUENCE</scope>
    <source>
        <strain evidence="10">JCVI-JB-Ag32</strain>
    </source>
</reference>
<keyword evidence="5" id="KW-0573">Peptidoglycan synthesis</keyword>
<accession>A0A9E7AEM6</accession>
<feature type="transmembrane region" description="Helical" evidence="9">
    <location>
        <begin position="50"/>
        <end position="72"/>
    </location>
</feature>
<proteinExistence type="predicted"/>
<evidence type="ECO:0000256" key="8">
    <source>
        <dbReference type="SAM" id="MobiDB-lite"/>
    </source>
</evidence>
<keyword evidence="2" id="KW-1003">Cell membrane</keyword>
<keyword evidence="7 9" id="KW-0472">Membrane</keyword>
<dbReference type="EMBL" id="CP097095">
    <property type="protein sequence ID" value="UQF79250.1"/>
    <property type="molecule type" value="Genomic_DNA"/>
</dbReference>
<feature type="transmembrane region" description="Helical" evidence="9">
    <location>
        <begin position="167"/>
        <end position="192"/>
    </location>
</feature>
<feature type="transmembrane region" description="Helical" evidence="9">
    <location>
        <begin position="453"/>
        <end position="474"/>
    </location>
</feature>
<feature type="transmembrane region" description="Helical" evidence="9">
    <location>
        <begin position="512"/>
        <end position="536"/>
    </location>
</feature>
<dbReference type="GO" id="GO:0008360">
    <property type="term" value="P:regulation of cell shape"/>
    <property type="evidence" value="ECO:0007669"/>
    <property type="project" value="UniProtKB-KW"/>
</dbReference>
<feature type="transmembrane region" description="Helical" evidence="9">
    <location>
        <begin position="225"/>
        <end position="251"/>
    </location>
</feature>
<comment type="subcellular location">
    <subcellularLocation>
        <location evidence="1">Cell membrane</location>
        <topology evidence="1">Multi-pass membrane protein</topology>
    </subcellularLocation>
</comment>
<feature type="transmembrane region" description="Helical" evidence="9">
    <location>
        <begin position="380"/>
        <end position="407"/>
    </location>
</feature>
<keyword evidence="6 9" id="KW-1133">Transmembrane helix</keyword>
<dbReference type="GO" id="GO:0009252">
    <property type="term" value="P:peptidoglycan biosynthetic process"/>
    <property type="evidence" value="ECO:0007669"/>
    <property type="project" value="UniProtKB-KW"/>
</dbReference>
<gene>
    <name evidence="10" type="ORF">M3I41_06550</name>
</gene>
<protein>
    <submittedName>
        <fullName evidence="10">MATE family efflux transporter</fullName>
    </submittedName>
</protein>
<dbReference type="InterPro" id="IPR004268">
    <property type="entry name" value="MurJ"/>
</dbReference>
<dbReference type="PANTHER" id="PTHR47019">
    <property type="entry name" value="LIPID II FLIPPASE MURJ"/>
    <property type="match status" value="1"/>
</dbReference>
<dbReference type="PANTHER" id="PTHR47019:SF1">
    <property type="entry name" value="LIPID II FLIPPASE MURJ"/>
    <property type="match status" value="1"/>
</dbReference>
<feature type="transmembrane region" description="Helical" evidence="9">
    <location>
        <begin position="78"/>
        <end position="101"/>
    </location>
</feature>
<dbReference type="AlphaFoldDB" id="A0A9E7AEM6"/>
<name>A0A9E7AEM6_9ACTO</name>
<keyword evidence="4" id="KW-0133">Cell shape</keyword>
<dbReference type="PRINTS" id="PR01806">
    <property type="entry name" value="VIRFACTRMVIN"/>
</dbReference>
<evidence type="ECO:0000313" key="10">
    <source>
        <dbReference type="EMBL" id="UQF79250.1"/>
    </source>
</evidence>
<evidence type="ECO:0000256" key="6">
    <source>
        <dbReference type="ARBA" id="ARBA00022989"/>
    </source>
</evidence>
<evidence type="ECO:0000256" key="1">
    <source>
        <dbReference type="ARBA" id="ARBA00004651"/>
    </source>
</evidence>
<feature type="transmembrane region" description="Helical" evidence="9">
    <location>
        <begin position="113"/>
        <end position="134"/>
    </location>
</feature>
<feature type="transmembrane region" description="Helical" evidence="9">
    <location>
        <begin position="272"/>
        <end position="297"/>
    </location>
</feature>
<keyword evidence="3 9" id="KW-0812">Transmembrane</keyword>
<feature type="transmembrane region" description="Helical" evidence="9">
    <location>
        <begin position="419"/>
        <end position="441"/>
    </location>
</feature>
<dbReference type="KEGG" id="agh:M3I41_06550"/>
<evidence type="ECO:0000256" key="9">
    <source>
        <dbReference type="SAM" id="Phobius"/>
    </source>
</evidence>
<dbReference type="Proteomes" id="UP000830236">
    <property type="component" value="Chromosome"/>
</dbReference>
<dbReference type="GO" id="GO:0034204">
    <property type="term" value="P:lipid translocation"/>
    <property type="evidence" value="ECO:0007669"/>
    <property type="project" value="TreeGrafter"/>
</dbReference>
<feature type="transmembrane region" description="Helical" evidence="9">
    <location>
        <begin position="351"/>
        <end position="374"/>
    </location>
</feature>
<sequence length="555" mass="56728">MASPAVKSRGAHPEDEGLASANQGAKTGASLGAKAGQVGTFTLASRLLGFLRWVVQAATVGSGAMAGAYSSANQIPNVFYEVVVGGALAGTVVPLLAGAIAHGQREKVRETASGLLGLTLAVLVPLALLMALFAEPLAQLLVTSDTRMGGDKAAIVYWGGSHQLVVAFLRMFALQIPLYGLGVVLTGVLQAYNRFTWPALAPIFSSLVVMLTYGIYGALIDAGHYAQAVLTLGWGTTAGVAALSLPLLWPVHRLGLGLRARLRLPAGTFTQLRSLAGAGIAALIAQQISVLTVVAVARRYGSAGTIAIYQYTQAIYVLPYAVLAVPLATVVYPQLAARLAAKHVSRETKDLIANSTALVTLAACVGSGALMLGAPVAQQVFGLITAVDYMGAALVAFAPGLVGYALIYQLTRVLYVLDAARSAALATCLGWLVVAGASWVFSANAKGSAVLVYLGVASSAGMSLAGVALALVLARRVGARALAPSLKIVALYLVVSAPALALAQLLDPTSALGVVGLLALALAVAGVIALGGVRLVPQSIKVLRSRKALAKTDQE</sequence>
<dbReference type="Pfam" id="PF03023">
    <property type="entry name" value="MurJ"/>
    <property type="match status" value="1"/>
</dbReference>
<feature type="region of interest" description="Disordered" evidence="8">
    <location>
        <begin position="1"/>
        <end position="22"/>
    </location>
</feature>